<proteinExistence type="predicted"/>
<evidence type="ECO:0008006" key="3">
    <source>
        <dbReference type="Google" id="ProtNLM"/>
    </source>
</evidence>
<organism evidence="1 2">
    <name type="scientific">Sphaerisporangium flaviroseum</name>
    <dbReference type="NCBI Taxonomy" id="509199"/>
    <lineage>
        <taxon>Bacteria</taxon>
        <taxon>Bacillati</taxon>
        <taxon>Actinomycetota</taxon>
        <taxon>Actinomycetes</taxon>
        <taxon>Streptosporangiales</taxon>
        <taxon>Streptosporangiaceae</taxon>
        <taxon>Sphaerisporangium</taxon>
    </lineage>
</organism>
<reference evidence="2" key="1">
    <citation type="journal article" date="2019" name="Int. J. Syst. Evol. Microbiol.">
        <title>The Global Catalogue of Microorganisms (GCM) 10K type strain sequencing project: providing services to taxonomists for standard genome sequencing and annotation.</title>
        <authorList>
            <consortium name="The Broad Institute Genomics Platform"/>
            <consortium name="The Broad Institute Genome Sequencing Center for Infectious Disease"/>
            <person name="Wu L."/>
            <person name="Ma J."/>
        </authorList>
    </citation>
    <scope>NUCLEOTIDE SEQUENCE [LARGE SCALE GENOMIC DNA]</scope>
    <source>
        <strain evidence="2">JCM 16908</strain>
    </source>
</reference>
<dbReference type="EMBL" id="BAAAZR010000002">
    <property type="protein sequence ID" value="GAA3801665.1"/>
    <property type="molecule type" value="Genomic_DNA"/>
</dbReference>
<evidence type="ECO:0000313" key="1">
    <source>
        <dbReference type="EMBL" id="GAA3801665.1"/>
    </source>
</evidence>
<keyword evidence="2" id="KW-1185">Reference proteome</keyword>
<sequence length="57" mass="6360">MIGRTYLERGNPVVVLIRWGPGGGPRNVLIERADGTKVVRPFRGLRRPKESTTDAED</sequence>
<protein>
    <recommendedName>
        <fullName evidence="3">DUF1918 domain-containing protein</fullName>
    </recommendedName>
</protein>
<gene>
    <name evidence="1" type="ORF">GCM10022226_21870</name>
</gene>
<accession>A0ABP7HTX8</accession>
<evidence type="ECO:0000313" key="2">
    <source>
        <dbReference type="Proteomes" id="UP001500888"/>
    </source>
</evidence>
<dbReference type="Proteomes" id="UP001500888">
    <property type="component" value="Unassembled WGS sequence"/>
</dbReference>
<name>A0ABP7HTX8_9ACTN</name>
<dbReference type="RefSeq" id="WP_344937459.1">
    <property type="nucleotide sequence ID" value="NZ_BAAAZR010000002.1"/>
</dbReference>
<comment type="caution">
    <text evidence="1">The sequence shown here is derived from an EMBL/GenBank/DDBJ whole genome shotgun (WGS) entry which is preliminary data.</text>
</comment>